<dbReference type="RefSeq" id="WP_008522333.1">
    <property type="nucleotide sequence ID" value="NZ_CM001376.1"/>
</dbReference>
<name>H0ULX8_9BACT</name>
<dbReference type="OrthoDB" id="9816190at2"/>
<dbReference type="EMBL" id="CM001376">
    <property type="protein sequence ID" value="EHM12520.1"/>
    <property type="molecule type" value="Genomic_DNA"/>
</dbReference>
<dbReference type="GO" id="GO:0008705">
    <property type="term" value="F:methionine synthase activity"/>
    <property type="evidence" value="ECO:0007669"/>
    <property type="project" value="InterPro"/>
</dbReference>
<evidence type="ECO:0000313" key="3">
    <source>
        <dbReference type="Proteomes" id="UP000003806"/>
    </source>
</evidence>
<dbReference type="STRING" id="885272.JonanDRAFT_0086"/>
<dbReference type="AlphaFoldDB" id="H0ULX8"/>
<dbReference type="SUPFAM" id="SSF56507">
    <property type="entry name" value="Methionine synthase activation domain-like"/>
    <property type="match status" value="1"/>
</dbReference>
<sequence>MITERMTESALRFMGVPPSGRTDGDRHAVRRVFERLQSLGPVRWVWRRAPIALEESGVLLDGWLSVPGRDLTRIFAHCRSCFVLALTLGPAVDRAIALAGSLSDPQALALDACASVWADAECDRLDEEITVKLPPDEYPTMRFSPGYGDVPSSASRGIIQMLDATRRIGLTMTASGMMAPVKSITALIGISDRHENRRRDCSSCGRRGVCSFMKEGETCGG</sequence>
<keyword evidence="3" id="KW-1185">Reference proteome</keyword>
<dbReference type="HOGENOM" id="CLU_079580_2_0_0"/>
<proteinExistence type="predicted"/>
<dbReference type="Pfam" id="PF02965">
    <property type="entry name" value="Met_synt_B12"/>
    <property type="match status" value="1"/>
</dbReference>
<dbReference type="Proteomes" id="UP000003806">
    <property type="component" value="Chromosome"/>
</dbReference>
<organism evidence="2 3">
    <name type="scientific">Jonquetella anthropi DSM 22815</name>
    <dbReference type="NCBI Taxonomy" id="885272"/>
    <lineage>
        <taxon>Bacteria</taxon>
        <taxon>Thermotogati</taxon>
        <taxon>Synergistota</taxon>
        <taxon>Synergistia</taxon>
        <taxon>Synergistales</taxon>
        <taxon>Dethiosulfovibrionaceae</taxon>
        <taxon>Jonquetella</taxon>
    </lineage>
</organism>
<protein>
    <submittedName>
        <fullName evidence="2">Vitamin B12 dependent methionine synthase</fullName>
    </submittedName>
</protein>
<accession>H0ULX8</accession>
<dbReference type="InterPro" id="IPR004223">
    <property type="entry name" value="VitB12-dep_Met_synth_activ_dom"/>
</dbReference>
<evidence type="ECO:0000259" key="1">
    <source>
        <dbReference type="Pfam" id="PF02965"/>
    </source>
</evidence>
<evidence type="ECO:0000313" key="2">
    <source>
        <dbReference type="EMBL" id="EHM12520.1"/>
    </source>
</evidence>
<dbReference type="eggNOG" id="COG1410">
    <property type="taxonomic scope" value="Bacteria"/>
</dbReference>
<reference evidence="2 3" key="1">
    <citation type="submission" date="2011-11" db="EMBL/GenBank/DDBJ databases">
        <title>The Noncontiguous Finished genome of Jonquetella anthropi DSM 22815.</title>
        <authorList>
            <consortium name="US DOE Joint Genome Institute (JGI-PGF)"/>
            <person name="Lucas S."/>
            <person name="Copeland A."/>
            <person name="Lapidus A."/>
            <person name="Glavina del Rio T."/>
            <person name="Dalin E."/>
            <person name="Tice H."/>
            <person name="Bruce D."/>
            <person name="Goodwin L."/>
            <person name="Pitluck S."/>
            <person name="Peters L."/>
            <person name="Mikhailova N."/>
            <person name="Held B."/>
            <person name="Kyrpides N."/>
            <person name="Mavromatis K."/>
            <person name="Ivanova N."/>
            <person name="Markowitz V."/>
            <person name="Cheng J.-F."/>
            <person name="Hugenholtz P."/>
            <person name="Woyke T."/>
            <person name="Wu D."/>
            <person name="Gronow S."/>
            <person name="Wellnitz S."/>
            <person name="Brambilla E."/>
            <person name="Klenk H.-P."/>
            <person name="Eisen J.A."/>
        </authorList>
    </citation>
    <scope>NUCLEOTIDE SEQUENCE [LARGE SCALE GENOMIC DNA]</scope>
    <source>
        <strain evidence="2 3">DSM 22815</strain>
    </source>
</reference>
<feature type="domain" description="AdoMet activation" evidence="1">
    <location>
        <begin position="117"/>
        <end position="189"/>
    </location>
</feature>
<dbReference type="Gene3D" id="3.40.109.40">
    <property type="match status" value="1"/>
</dbReference>
<dbReference type="InterPro" id="IPR037010">
    <property type="entry name" value="VitB12-dep_Met_synth_activ_sf"/>
</dbReference>
<gene>
    <name evidence="2" type="ORF">JonanDRAFT_0086</name>
</gene>